<evidence type="ECO:0000313" key="2">
    <source>
        <dbReference type="Proteomes" id="UP000814128"/>
    </source>
</evidence>
<dbReference type="Proteomes" id="UP000814128">
    <property type="component" value="Unassembled WGS sequence"/>
</dbReference>
<proteinExistence type="predicted"/>
<name>A0ACB8QJE8_9AGAM</name>
<keyword evidence="2" id="KW-1185">Reference proteome</keyword>
<reference evidence="1" key="2">
    <citation type="journal article" date="2022" name="New Phytol.">
        <title>Evolutionary transition to the ectomycorrhizal habit in the genomes of a hyperdiverse lineage of mushroom-forming fungi.</title>
        <authorList>
            <person name="Looney B."/>
            <person name="Miyauchi S."/>
            <person name="Morin E."/>
            <person name="Drula E."/>
            <person name="Courty P.E."/>
            <person name="Kohler A."/>
            <person name="Kuo A."/>
            <person name="LaButti K."/>
            <person name="Pangilinan J."/>
            <person name="Lipzen A."/>
            <person name="Riley R."/>
            <person name="Andreopoulos W."/>
            <person name="He G."/>
            <person name="Johnson J."/>
            <person name="Nolan M."/>
            <person name="Tritt A."/>
            <person name="Barry K.W."/>
            <person name="Grigoriev I.V."/>
            <person name="Nagy L.G."/>
            <person name="Hibbett D."/>
            <person name="Henrissat B."/>
            <person name="Matheny P.B."/>
            <person name="Labbe J."/>
            <person name="Martin F.M."/>
        </authorList>
    </citation>
    <scope>NUCLEOTIDE SEQUENCE</scope>
    <source>
        <strain evidence="1">EC-137</strain>
    </source>
</reference>
<evidence type="ECO:0000313" key="1">
    <source>
        <dbReference type="EMBL" id="KAI0031446.1"/>
    </source>
</evidence>
<protein>
    <submittedName>
        <fullName evidence="1">Uncharacterized protein</fullName>
    </submittedName>
</protein>
<sequence length="199" mass="21736">MLAVMNSNNSSCISFSDPAFHHHTQPKVQVIALEECAPPPRPSHPPTTFYSDSYCSGSSSTTNDESEDEACSSYCSSDDAAPDATTPTAQYIDDTFRIRMYRVQSWRDAIPEKTTPSNVPMRPTSPTYQKRKADEDEEVEGVYSAPSPRKHPRSTHSLGALSCPACDADFASALGLRMHGRASSSVNDACRVAVEYGFE</sequence>
<accession>A0ACB8QJE8</accession>
<reference evidence="1" key="1">
    <citation type="submission" date="2021-02" db="EMBL/GenBank/DDBJ databases">
        <authorList>
            <consortium name="DOE Joint Genome Institute"/>
            <person name="Ahrendt S."/>
            <person name="Looney B.P."/>
            <person name="Miyauchi S."/>
            <person name="Morin E."/>
            <person name="Drula E."/>
            <person name="Courty P.E."/>
            <person name="Chicoki N."/>
            <person name="Fauchery L."/>
            <person name="Kohler A."/>
            <person name="Kuo A."/>
            <person name="Labutti K."/>
            <person name="Pangilinan J."/>
            <person name="Lipzen A."/>
            <person name="Riley R."/>
            <person name="Andreopoulos W."/>
            <person name="He G."/>
            <person name="Johnson J."/>
            <person name="Barry K.W."/>
            <person name="Grigoriev I.V."/>
            <person name="Nagy L."/>
            <person name="Hibbett D."/>
            <person name="Henrissat B."/>
            <person name="Matheny P.B."/>
            <person name="Labbe J."/>
            <person name="Martin F."/>
        </authorList>
    </citation>
    <scope>NUCLEOTIDE SEQUENCE</scope>
    <source>
        <strain evidence="1">EC-137</strain>
    </source>
</reference>
<organism evidence="1 2">
    <name type="scientific">Vararia minispora EC-137</name>
    <dbReference type="NCBI Taxonomy" id="1314806"/>
    <lineage>
        <taxon>Eukaryota</taxon>
        <taxon>Fungi</taxon>
        <taxon>Dikarya</taxon>
        <taxon>Basidiomycota</taxon>
        <taxon>Agaricomycotina</taxon>
        <taxon>Agaricomycetes</taxon>
        <taxon>Russulales</taxon>
        <taxon>Lachnocladiaceae</taxon>
        <taxon>Vararia</taxon>
    </lineage>
</organism>
<comment type="caution">
    <text evidence="1">The sequence shown here is derived from an EMBL/GenBank/DDBJ whole genome shotgun (WGS) entry which is preliminary data.</text>
</comment>
<dbReference type="EMBL" id="MU273580">
    <property type="protein sequence ID" value="KAI0031446.1"/>
    <property type="molecule type" value="Genomic_DNA"/>
</dbReference>
<gene>
    <name evidence="1" type="ORF">K488DRAFT_86821</name>
</gene>